<dbReference type="AlphaFoldDB" id="A0A508A3E5"/>
<name>A0A508A3E5_9ACTO</name>
<feature type="compositionally biased region" description="Basic and acidic residues" evidence="1">
    <location>
        <begin position="108"/>
        <end position="118"/>
    </location>
</feature>
<gene>
    <name evidence="2" type="ORF">FK256_00780</name>
</gene>
<dbReference type="Proteomes" id="UP000319010">
    <property type="component" value="Unassembled WGS sequence"/>
</dbReference>
<sequence length="131" mass="14036">MLPNDASDKSGEKKLVPNRKINAISKVKARVDQAVEVIAKNPQLGVGLPGGGSQRSKGHISSIGQFTATLSDAWSSSAAKKEAEEIESKVGKAREIIVSVQDQVAKALSEEQNLRPEVEEGSDESLPKWDE</sequence>
<dbReference type="EMBL" id="VICB01000003">
    <property type="protein sequence ID" value="TQD44470.1"/>
    <property type="molecule type" value="Genomic_DNA"/>
</dbReference>
<protein>
    <submittedName>
        <fullName evidence="2">Uncharacterized protein</fullName>
    </submittedName>
</protein>
<evidence type="ECO:0000256" key="1">
    <source>
        <dbReference type="SAM" id="MobiDB-lite"/>
    </source>
</evidence>
<dbReference type="RefSeq" id="WP_141423343.1">
    <property type="nucleotide sequence ID" value="NZ_JASPFB010000001.1"/>
</dbReference>
<feature type="region of interest" description="Disordered" evidence="1">
    <location>
        <begin position="108"/>
        <end position="131"/>
    </location>
</feature>
<comment type="caution">
    <text evidence="2">The sequence shown here is derived from an EMBL/GenBank/DDBJ whole genome shotgun (WGS) entry which is preliminary data.</text>
</comment>
<reference evidence="2 3" key="1">
    <citation type="submission" date="2019-06" db="EMBL/GenBank/DDBJ databases">
        <title>Draft genome sequence of Actinomyces johnsonii CCUG 34287T.</title>
        <authorList>
            <person name="Salva-Serra F."/>
            <person name="Cardew S."/>
            <person name="Moore E."/>
        </authorList>
    </citation>
    <scope>NUCLEOTIDE SEQUENCE [LARGE SCALE GENOMIC DNA]</scope>
    <source>
        <strain evidence="2 3">CCUG 34287</strain>
    </source>
</reference>
<evidence type="ECO:0000313" key="2">
    <source>
        <dbReference type="EMBL" id="TQD44470.1"/>
    </source>
</evidence>
<proteinExistence type="predicted"/>
<organism evidence="2 3">
    <name type="scientific">Actinomyces johnsonii</name>
    <dbReference type="NCBI Taxonomy" id="544581"/>
    <lineage>
        <taxon>Bacteria</taxon>
        <taxon>Bacillati</taxon>
        <taxon>Actinomycetota</taxon>
        <taxon>Actinomycetes</taxon>
        <taxon>Actinomycetales</taxon>
        <taxon>Actinomycetaceae</taxon>
        <taxon>Actinomyces</taxon>
    </lineage>
</organism>
<accession>A0A508A3E5</accession>
<evidence type="ECO:0000313" key="3">
    <source>
        <dbReference type="Proteomes" id="UP000319010"/>
    </source>
</evidence>